<name>A0A833WM64_PHYIN</name>
<gene>
    <name evidence="2" type="ORF">GN244_ATG05966</name>
</gene>
<evidence type="ECO:0000313" key="2">
    <source>
        <dbReference type="EMBL" id="KAF4041780.1"/>
    </source>
</evidence>
<dbReference type="Proteomes" id="UP000602510">
    <property type="component" value="Unassembled WGS sequence"/>
</dbReference>
<comment type="caution">
    <text evidence="2">The sequence shown here is derived from an EMBL/GenBank/DDBJ whole genome shotgun (WGS) entry which is preliminary data.</text>
</comment>
<dbReference type="EMBL" id="WSZM01000112">
    <property type="protein sequence ID" value="KAF4041780.1"/>
    <property type="molecule type" value="Genomic_DNA"/>
</dbReference>
<organism evidence="2 3">
    <name type="scientific">Phytophthora infestans</name>
    <name type="common">Potato late blight agent</name>
    <name type="synonym">Botrytis infestans</name>
    <dbReference type="NCBI Taxonomy" id="4787"/>
    <lineage>
        <taxon>Eukaryota</taxon>
        <taxon>Sar</taxon>
        <taxon>Stramenopiles</taxon>
        <taxon>Oomycota</taxon>
        <taxon>Peronosporomycetes</taxon>
        <taxon>Peronosporales</taxon>
        <taxon>Peronosporaceae</taxon>
        <taxon>Phytophthora</taxon>
    </lineage>
</organism>
<protein>
    <submittedName>
        <fullName evidence="2">Uncharacterized protein</fullName>
    </submittedName>
</protein>
<accession>A0A833WM64</accession>
<keyword evidence="3" id="KW-1185">Reference proteome</keyword>
<evidence type="ECO:0000256" key="1">
    <source>
        <dbReference type="SAM" id="MobiDB-lite"/>
    </source>
</evidence>
<feature type="region of interest" description="Disordered" evidence="1">
    <location>
        <begin position="44"/>
        <end position="71"/>
    </location>
</feature>
<evidence type="ECO:0000313" key="3">
    <source>
        <dbReference type="Proteomes" id="UP000602510"/>
    </source>
</evidence>
<reference evidence="2" key="1">
    <citation type="submission" date="2020-04" db="EMBL/GenBank/DDBJ databases">
        <title>Hybrid Assembly of Korean Phytophthora infestans isolates.</title>
        <authorList>
            <person name="Prokchorchik M."/>
            <person name="Lee Y."/>
            <person name="Seo J."/>
            <person name="Cho J.-H."/>
            <person name="Park Y.-E."/>
            <person name="Jang D.-C."/>
            <person name="Im J.-S."/>
            <person name="Choi J.-G."/>
            <person name="Park H.-J."/>
            <person name="Lee G.-B."/>
            <person name="Lee Y.-G."/>
            <person name="Hong S.-Y."/>
            <person name="Cho K."/>
            <person name="Sohn K.H."/>
        </authorList>
    </citation>
    <scope>NUCLEOTIDE SEQUENCE</scope>
    <source>
        <strain evidence="2">KR_1_A1</strain>
    </source>
</reference>
<dbReference type="AlphaFoldDB" id="A0A833WM64"/>
<proteinExistence type="predicted"/>
<sequence length="92" mass="9977">MTMMSGASVGDLTKVNGVPVPILEANKSQSLESEEIGMKSYATVGSQKEDGERQSGVDTSSKVSQVSESIHDDERESVISVSVRYQCEWVSY</sequence>
<feature type="compositionally biased region" description="Polar residues" evidence="1">
    <location>
        <begin position="56"/>
        <end position="68"/>
    </location>
</feature>